<dbReference type="Proteomes" id="UP000565455">
    <property type="component" value="Unassembled WGS sequence"/>
</dbReference>
<gene>
    <name evidence="2" type="ORF">GGQ91_002557</name>
</gene>
<organism evidence="2 3">
    <name type="scientific">Methylobacterium fujisawaense</name>
    <dbReference type="NCBI Taxonomy" id="107400"/>
    <lineage>
        <taxon>Bacteria</taxon>
        <taxon>Pseudomonadati</taxon>
        <taxon>Pseudomonadota</taxon>
        <taxon>Alphaproteobacteria</taxon>
        <taxon>Hyphomicrobiales</taxon>
        <taxon>Methylobacteriaceae</taxon>
        <taxon>Methylobacterium</taxon>
    </lineage>
</organism>
<feature type="transmembrane region" description="Helical" evidence="1">
    <location>
        <begin position="120"/>
        <end position="137"/>
    </location>
</feature>
<keyword evidence="1" id="KW-1133">Transmembrane helix</keyword>
<evidence type="ECO:0000313" key="2">
    <source>
        <dbReference type="EMBL" id="MBA9063169.1"/>
    </source>
</evidence>
<proteinExistence type="predicted"/>
<evidence type="ECO:0000313" key="3">
    <source>
        <dbReference type="Proteomes" id="UP000565455"/>
    </source>
</evidence>
<dbReference type="GeneID" id="96604253"/>
<dbReference type="EMBL" id="JACJIM010000003">
    <property type="protein sequence ID" value="MBA9063169.1"/>
    <property type="molecule type" value="Genomic_DNA"/>
</dbReference>
<comment type="caution">
    <text evidence="2">The sequence shown here is derived from an EMBL/GenBank/DDBJ whole genome shotgun (WGS) entry which is preliminary data.</text>
</comment>
<feature type="transmembrane region" description="Helical" evidence="1">
    <location>
        <begin position="78"/>
        <end position="100"/>
    </location>
</feature>
<name>A0ABR6DAQ3_9HYPH</name>
<keyword evidence="1" id="KW-0812">Transmembrane</keyword>
<accession>A0ABR6DAQ3</accession>
<sequence>MDSGSSNLATAIGSPPAICSAFSQRSQQLRVADQRLALAKSPLRIFRAAIFIYLTEIRKGTNVAKNSNNELRKIRATFWNNLAVASVVAGAIGPYLKFYVGIGSYVKEYRAGTLFVYDNMASLAASLGAFVLSMYAAKLFRNWAEIQTSLISDD</sequence>
<reference evidence="2 3" key="1">
    <citation type="submission" date="2020-08" db="EMBL/GenBank/DDBJ databases">
        <title>Genomic Encyclopedia of Type Strains, Phase IV (KMG-IV): sequencing the most valuable type-strain genomes for metagenomic binning, comparative biology and taxonomic classification.</title>
        <authorList>
            <person name="Goeker M."/>
        </authorList>
    </citation>
    <scope>NUCLEOTIDE SEQUENCE [LARGE SCALE GENOMIC DNA]</scope>
    <source>
        <strain evidence="2 3">DSM 5686</strain>
    </source>
</reference>
<dbReference type="RefSeq" id="WP_182592100.1">
    <property type="nucleotide sequence ID" value="NZ_JACJIM010000003.1"/>
</dbReference>
<keyword evidence="3" id="KW-1185">Reference proteome</keyword>
<keyword evidence="1" id="KW-0472">Membrane</keyword>
<protein>
    <submittedName>
        <fullName evidence="2">Uncharacterized protein</fullName>
    </submittedName>
</protein>
<evidence type="ECO:0000256" key="1">
    <source>
        <dbReference type="SAM" id="Phobius"/>
    </source>
</evidence>